<dbReference type="EMBL" id="VDUZ01000063">
    <property type="protein sequence ID" value="TXL70249.1"/>
    <property type="molecule type" value="Genomic_DNA"/>
</dbReference>
<dbReference type="Proteomes" id="UP000321638">
    <property type="component" value="Unassembled WGS sequence"/>
</dbReference>
<accession>A0A5C8PA66</accession>
<comment type="caution">
    <text evidence="1">The sequence shown here is derived from an EMBL/GenBank/DDBJ whole genome shotgun (WGS) entry which is preliminary data.</text>
</comment>
<dbReference type="InterPro" id="IPR010353">
    <property type="entry name" value="DmpK"/>
</dbReference>
<name>A0A5C8PA66_9HYPH</name>
<reference evidence="1 2" key="1">
    <citation type="submission" date="2019-06" db="EMBL/GenBank/DDBJ databases">
        <title>New taxonomy in bacterial strain CC-CFT640, isolated from vineyard.</title>
        <authorList>
            <person name="Lin S.-Y."/>
            <person name="Tsai C.-F."/>
            <person name="Young C.-C."/>
        </authorList>
    </citation>
    <scope>NUCLEOTIDE SEQUENCE [LARGE SCALE GENOMIC DNA]</scope>
    <source>
        <strain evidence="1 2">CC-CFT640</strain>
    </source>
</reference>
<sequence>MTAGDAGKPSFDPRQCFVRVTQVRADGFIEFEFAVGDPLLSVDLILPAAAYREFCATNGAVQIPSVSR</sequence>
<organism evidence="1 2">
    <name type="scientific">Vineibacter terrae</name>
    <dbReference type="NCBI Taxonomy" id="2586908"/>
    <lineage>
        <taxon>Bacteria</taxon>
        <taxon>Pseudomonadati</taxon>
        <taxon>Pseudomonadota</taxon>
        <taxon>Alphaproteobacteria</taxon>
        <taxon>Hyphomicrobiales</taxon>
        <taxon>Vineibacter</taxon>
    </lineage>
</organism>
<dbReference type="PIRSF" id="PIRSF000039">
    <property type="entry name" value="Phenol_monooxy_K"/>
    <property type="match status" value="1"/>
</dbReference>
<dbReference type="RefSeq" id="WP_147851763.1">
    <property type="nucleotide sequence ID" value="NZ_VDUZ01000063.1"/>
</dbReference>
<evidence type="ECO:0000313" key="1">
    <source>
        <dbReference type="EMBL" id="TXL70249.1"/>
    </source>
</evidence>
<proteinExistence type="predicted"/>
<dbReference type="AlphaFoldDB" id="A0A5C8PA66"/>
<dbReference type="Pfam" id="PF06099">
    <property type="entry name" value="Phenol_hyd_sub"/>
    <property type="match status" value="1"/>
</dbReference>
<protein>
    <recommendedName>
        <fullName evidence="3">Phenol hydroxylase</fullName>
    </recommendedName>
</protein>
<evidence type="ECO:0000313" key="2">
    <source>
        <dbReference type="Proteomes" id="UP000321638"/>
    </source>
</evidence>
<keyword evidence="2" id="KW-1185">Reference proteome</keyword>
<gene>
    <name evidence="1" type="ORF">FHP25_35555</name>
</gene>
<dbReference type="OrthoDB" id="8564678at2"/>
<evidence type="ECO:0008006" key="3">
    <source>
        <dbReference type="Google" id="ProtNLM"/>
    </source>
</evidence>